<accession>A0A2P2FR62</accession>
<dbReference type="Proteomes" id="UP000256220">
    <property type="component" value="Unassembled WGS sequence"/>
</dbReference>
<proteinExistence type="predicted"/>
<reference evidence="1 2" key="1">
    <citation type="journal article" date="2014" name="Genome Announc.">
        <title>Draft Genome Sequence of Amycolatopsis lurida NRRL 2430, Producer of the Glycopeptide Family Antibiotic Ristocetin.</title>
        <authorList>
            <person name="Kwun M.J."/>
            <person name="Hong H.J."/>
        </authorList>
    </citation>
    <scope>NUCLEOTIDE SEQUENCE [LARGE SCALE GENOMIC DNA]</scope>
    <source>
        <strain evidence="1 2">NRRL 2430</strain>
    </source>
</reference>
<organism evidence="1 2">
    <name type="scientific">Amycolatopsis lurida NRRL 2430</name>
    <dbReference type="NCBI Taxonomy" id="1460371"/>
    <lineage>
        <taxon>Bacteria</taxon>
        <taxon>Bacillati</taxon>
        <taxon>Actinomycetota</taxon>
        <taxon>Actinomycetes</taxon>
        <taxon>Pseudonocardiales</taxon>
        <taxon>Pseudonocardiaceae</taxon>
        <taxon>Amycolatopsis</taxon>
    </lineage>
</organism>
<dbReference type="AlphaFoldDB" id="A0A2P2FR62"/>
<keyword evidence="2" id="KW-1185">Reference proteome</keyword>
<comment type="caution">
    <text evidence="1">The sequence shown here is derived from an EMBL/GenBank/DDBJ whole genome shotgun (WGS) entry which is preliminary data.</text>
</comment>
<evidence type="ECO:0000313" key="1">
    <source>
        <dbReference type="EMBL" id="KFU79215.1"/>
    </source>
</evidence>
<name>A0A2P2FR62_AMYLU</name>
<protein>
    <submittedName>
        <fullName evidence="1">Uncharacterized protein</fullName>
    </submittedName>
</protein>
<sequence>MDFEAEHPITDDSGRFLKQGQVRLLIYLDLGPFKIRHRLRAPSPVLAEHVTTEKFVQTVYEHTYSHPRTTRTATG</sequence>
<evidence type="ECO:0000313" key="2">
    <source>
        <dbReference type="Proteomes" id="UP000256220"/>
    </source>
</evidence>
<gene>
    <name evidence="1" type="ORF">BB31_21460</name>
</gene>
<dbReference type="EMBL" id="JFBM01000019">
    <property type="protein sequence ID" value="KFU79215.1"/>
    <property type="molecule type" value="Genomic_DNA"/>
</dbReference>